<dbReference type="AlphaFoldDB" id="A0A1F4VF83"/>
<protein>
    <recommendedName>
        <fullName evidence="9">Glycosyltransferase RgtA/B/C/D-like domain-containing protein</fullName>
    </recommendedName>
</protein>
<evidence type="ECO:0000256" key="6">
    <source>
        <dbReference type="ARBA" id="ARBA00022989"/>
    </source>
</evidence>
<feature type="transmembrane region" description="Helical" evidence="8">
    <location>
        <begin position="310"/>
        <end position="327"/>
    </location>
</feature>
<evidence type="ECO:0000313" key="10">
    <source>
        <dbReference type="EMBL" id="OGC55847.1"/>
    </source>
</evidence>
<dbReference type="PANTHER" id="PTHR33908:SF11">
    <property type="entry name" value="MEMBRANE PROTEIN"/>
    <property type="match status" value="1"/>
</dbReference>
<reference evidence="10 11" key="1">
    <citation type="journal article" date="2016" name="Nat. Commun.">
        <title>Thousands of microbial genomes shed light on interconnected biogeochemical processes in an aquifer system.</title>
        <authorList>
            <person name="Anantharaman K."/>
            <person name="Brown C.T."/>
            <person name="Hug L.A."/>
            <person name="Sharon I."/>
            <person name="Castelle C.J."/>
            <person name="Probst A.J."/>
            <person name="Thomas B.C."/>
            <person name="Singh A."/>
            <person name="Wilkins M.J."/>
            <person name="Karaoz U."/>
            <person name="Brodie E.L."/>
            <person name="Williams K.H."/>
            <person name="Hubbard S.S."/>
            <person name="Banfield J.F."/>
        </authorList>
    </citation>
    <scope>NUCLEOTIDE SEQUENCE [LARGE SCALE GENOMIC DNA]</scope>
</reference>
<feature type="transmembrane region" description="Helical" evidence="8">
    <location>
        <begin position="333"/>
        <end position="350"/>
    </location>
</feature>
<feature type="transmembrane region" description="Helical" evidence="8">
    <location>
        <begin position="217"/>
        <end position="241"/>
    </location>
</feature>
<dbReference type="Proteomes" id="UP000176504">
    <property type="component" value="Unassembled WGS sequence"/>
</dbReference>
<feature type="transmembrane region" description="Helical" evidence="8">
    <location>
        <begin position="286"/>
        <end position="303"/>
    </location>
</feature>
<evidence type="ECO:0000256" key="1">
    <source>
        <dbReference type="ARBA" id="ARBA00004651"/>
    </source>
</evidence>
<feature type="transmembrane region" description="Helical" evidence="8">
    <location>
        <begin position="150"/>
        <end position="168"/>
    </location>
</feature>
<keyword evidence="7 8" id="KW-0472">Membrane</keyword>
<dbReference type="Pfam" id="PF13231">
    <property type="entry name" value="PMT_2"/>
    <property type="match status" value="1"/>
</dbReference>
<evidence type="ECO:0000256" key="3">
    <source>
        <dbReference type="ARBA" id="ARBA00022676"/>
    </source>
</evidence>
<evidence type="ECO:0000313" key="11">
    <source>
        <dbReference type="Proteomes" id="UP000176504"/>
    </source>
</evidence>
<dbReference type="InterPro" id="IPR038731">
    <property type="entry name" value="RgtA/B/C-like"/>
</dbReference>
<accession>A0A1F4VF83</accession>
<evidence type="ECO:0000256" key="2">
    <source>
        <dbReference type="ARBA" id="ARBA00022475"/>
    </source>
</evidence>
<comment type="caution">
    <text evidence="10">The sequence shown here is derived from an EMBL/GenBank/DDBJ whole genome shotgun (WGS) entry which is preliminary data.</text>
</comment>
<evidence type="ECO:0000256" key="5">
    <source>
        <dbReference type="ARBA" id="ARBA00022692"/>
    </source>
</evidence>
<keyword evidence="5 8" id="KW-0812">Transmembrane</keyword>
<dbReference type="EMBL" id="MEVI01000001">
    <property type="protein sequence ID" value="OGC55847.1"/>
    <property type="molecule type" value="Genomic_DNA"/>
</dbReference>
<keyword evidence="4" id="KW-0808">Transferase</keyword>
<evidence type="ECO:0000256" key="4">
    <source>
        <dbReference type="ARBA" id="ARBA00022679"/>
    </source>
</evidence>
<comment type="subcellular location">
    <subcellularLocation>
        <location evidence="1">Cell membrane</location>
        <topology evidence="1">Multi-pass membrane protein</topology>
    </subcellularLocation>
</comment>
<gene>
    <name evidence="10" type="ORF">A3A78_02305</name>
</gene>
<feature type="transmembrane region" description="Helical" evidence="8">
    <location>
        <begin position="180"/>
        <end position="205"/>
    </location>
</feature>
<dbReference type="InterPro" id="IPR050297">
    <property type="entry name" value="LipidA_mod_glycosyltrf_83"/>
</dbReference>
<keyword evidence="6 8" id="KW-1133">Transmembrane helix</keyword>
<feature type="domain" description="Glycosyltransferase RgtA/B/C/D-like" evidence="9">
    <location>
        <begin position="99"/>
        <end position="223"/>
    </location>
</feature>
<feature type="transmembrane region" description="Helical" evidence="8">
    <location>
        <begin position="96"/>
        <end position="118"/>
    </location>
</feature>
<sequence>MLELTENKLLISVLFFAFILRFWGADFGLPVFFTHTDETLTIAKARGEYKVDYKKGEALNIMHYVVQTIDAAVVENKISLIKSPSADRMYRASTLYIGRVLSAVLSTINVLFIFLIVRELFDEKLALLSALFLSITFVDVQTSHYLRQDVYTHFLGLLSIYLSILYITSNRPAHLMSAAFSAGLAMSIRLNGTLFLVPLLVFLIRQWAKKNIDIKGLFIKFVIIGFFSIVGFVLSQFEFFITAPVNIWPRLITEAMEIQNNAIYASAANGMSSFNFFFQYALKVGLYYPLFFASIAGAFFYLKSDYGHKLYVMLFPALYFVVIGTRSVRFDRLLTAITPFLAFFAAFFIYKLFTRRALAGSIVVILIFCVSLARIVIFDYYLTKKDTREVALEWLLVNVTRDMEVHFLGGAHDIGYHTYVAGYNSKLLAGAPRTKENWNIDNSLVVLTSQDIRVFENYRNADKYREGWEEFQKFLKRSRLVAKFKVDAFESDFIAPNYLEASSTVKYYHNPTIWVYSVGDINKGNESANF</sequence>
<keyword evidence="2" id="KW-1003">Cell membrane</keyword>
<dbReference type="PANTHER" id="PTHR33908">
    <property type="entry name" value="MANNOSYLTRANSFERASE YKCB-RELATED"/>
    <property type="match status" value="1"/>
</dbReference>
<keyword evidence="3" id="KW-0328">Glycosyltransferase</keyword>
<evidence type="ECO:0000256" key="8">
    <source>
        <dbReference type="SAM" id="Phobius"/>
    </source>
</evidence>
<evidence type="ECO:0000256" key="7">
    <source>
        <dbReference type="ARBA" id="ARBA00023136"/>
    </source>
</evidence>
<name>A0A1F4VF83_UNCKA</name>
<feature type="transmembrane region" description="Helical" evidence="8">
    <location>
        <begin position="357"/>
        <end position="382"/>
    </location>
</feature>
<dbReference type="GO" id="GO:0009103">
    <property type="term" value="P:lipopolysaccharide biosynthetic process"/>
    <property type="evidence" value="ECO:0007669"/>
    <property type="project" value="UniProtKB-ARBA"/>
</dbReference>
<proteinExistence type="predicted"/>
<dbReference type="GO" id="GO:0005886">
    <property type="term" value="C:plasma membrane"/>
    <property type="evidence" value="ECO:0007669"/>
    <property type="project" value="UniProtKB-SubCell"/>
</dbReference>
<organism evidence="10 11">
    <name type="scientific">candidate division WWE3 bacterium RIFCSPLOWO2_01_FULL_41_18</name>
    <dbReference type="NCBI Taxonomy" id="1802625"/>
    <lineage>
        <taxon>Bacteria</taxon>
        <taxon>Katanobacteria</taxon>
    </lineage>
</organism>
<evidence type="ECO:0000259" key="9">
    <source>
        <dbReference type="Pfam" id="PF13231"/>
    </source>
</evidence>
<dbReference type="GO" id="GO:0016763">
    <property type="term" value="F:pentosyltransferase activity"/>
    <property type="evidence" value="ECO:0007669"/>
    <property type="project" value="TreeGrafter"/>
</dbReference>